<organism evidence="10 11">
    <name type="scientific">Aphis gossypii</name>
    <name type="common">Cotton aphid</name>
    <dbReference type="NCBI Taxonomy" id="80765"/>
    <lineage>
        <taxon>Eukaryota</taxon>
        <taxon>Metazoa</taxon>
        <taxon>Ecdysozoa</taxon>
        <taxon>Arthropoda</taxon>
        <taxon>Hexapoda</taxon>
        <taxon>Insecta</taxon>
        <taxon>Pterygota</taxon>
        <taxon>Neoptera</taxon>
        <taxon>Paraneoptera</taxon>
        <taxon>Hemiptera</taxon>
        <taxon>Sternorrhyncha</taxon>
        <taxon>Aphidomorpha</taxon>
        <taxon>Aphidoidea</taxon>
        <taxon>Aphididae</taxon>
        <taxon>Aphidini</taxon>
        <taxon>Aphis</taxon>
        <taxon>Aphis</taxon>
    </lineage>
</organism>
<evidence type="ECO:0000256" key="8">
    <source>
        <dbReference type="SAM" id="SignalP"/>
    </source>
</evidence>
<evidence type="ECO:0000313" key="11">
    <source>
        <dbReference type="Proteomes" id="UP001154329"/>
    </source>
</evidence>
<dbReference type="InterPro" id="IPR009011">
    <property type="entry name" value="Man6P_isomerase_rcpt-bd_dom_sf"/>
</dbReference>
<comment type="subcellular location">
    <subcellularLocation>
        <location evidence="1">Endoplasmic reticulum</location>
    </subcellularLocation>
</comment>
<dbReference type="FunFam" id="2.70.130.10:FF:000001">
    <property type="entry name" value="Endoplasmic reticulum lectin 1"/>
    <property type="match status" value="1"/>
</dbReference>
<evidence type="ECO:0000256" key="3">
    <source>
        <dbReference type="ARBA" id="ARBA00022824"/>
    </source>
</evidence>
<keyword evidence="11" id="KW-1185">Reference proteome</keyword>
<dbReference type="AlphaFoldDB" id="A0A9P0JI08"/>
<evidence type="ECO:0000313" key="10">
    <source>
        <dbReference type="EMBL" id="CAH1738633.1"/>
    </source>
</evidence>
<dbReference type="InterPro" id="IPR012913">
    <property type="entry name" value="OS9-like_dom"/>
</dbReference>
<feature type="domain" description="MRH" evidence="9">
    <location>
        <begin position="100"/>
        <end position="235"/>
    </location>
</feature>
<proteinExistence type="predicted"/>
<feature type="domain" description="MRH" evidence="9">
    <location>
        <begin position="325"/>
        <end position="451"/>
    </location>
</feature>
<evidence type="ECO:0000259" key="9">
    <source>
        <dbReference type="PROSITE" id="PS51914"/>
    </source>
</evidence>
<keyword evidence="2 8" id="KW-0732">Signal</keyword>
<dbReference type="Proteomes" id="UP001154329">
    <property type="component" value="Chromosome 4"/>
</dbReference>
<dbReference type="InterPro" id="IPR045149">
    <property type="entry name" value="OS-9-like"/>
</dbReference>
<evidence type="ECO:0000256" key="4">
    <source>
        <dbReference type="ARBA" id="ARBA00023157"/>
    </source>
</evidence>
<evidence type="ECO:0000256" key="6">
    <source>
        <dbReference type="ARBA" id="ARBA00041108"/>
    </source>
</evidence>
<protein>
    <recommendedName>
        <fullName evidence="6">Endoplasmic reticulum lectin 1</fullName>
    </recommendedName>
    <alternativeName>
        <fullName evidence="7">ER lectin</fullName>
    </alternativeName>
</protein>
<name>A0A9P0JI08_APHGO</name>
<reference evidence="10" key="2">
    <citation type="submission" date="2022-10" db="EMBL/GenBank/DDBJ databases">
        <authorList>
            <consortium name="ENA_rothamsted_submissions"/>
            <consortium name="culmorum"/>
            <person name="King R."/>
        </authorList>
    </citation>
    <scope>NUCLEOTIDE SEQUENCE</scope>
</reference>
<comment type="function">
    <text evidence="5">Probable lectin that binds selectively to improperly folded lumenal proteins. May function in endoplasmic reticulum quality control and endoplasmic reticulum-associated degradation (ERAD) of both non-glycosylated proteins and glycoproteins.</text>
</comment>
<dbReference type="GO" id="GO:0030968">
    <property type="term" value="P:endoplasmic reticulum unfolded protein response"/>
    <property type="evidence" value="ECO:0007669"/>
    <property type="project" value="InterPro"/>
</dbReference>
<evidence type="ECO:0000256" key="1">
    <source>
        <dbReference type="ARBA" id="ARBA00004240"/>
    </source>
</evidence>
<dbReference type="GO" id="GO:0005788">
    <property type="term" value="C:endoplasmic reticulum lumen"/>
    <property type="evidence" value="ECO:0007669"/>
    <property type="project" value="TreeGrafter"/>
</dbReference>
<gene>
    <name evidence="10" type="ORF">APHIGO_LOCUS11934</name>
</gene>
<sequence length="522" mass="60430">MISSYRIYLKLLIVFSLNFCYSQEFKGFDDTILYKINWPGKDVTDRLAKEQDENTLNVMTAIGESYRCILPKQDEVNKESDTSYNGPSPLELLSPLFSKQACSYRVDTYWIYEVCHGRHVRQYHNEREGKTQKEQEYFLGKWKIFDGLKLEEELKRLANLNYPGPTKTRKVDGVNLPYFEMSMSDGTVCDLSGRPRQTNVLYVCYPQSKHNVFSVKETSTCQYEVIILTSFLCTHPWYKPPNSDELNIDCLPVGDSMRKPHNLKVLQSDTSKLKKQIKMLTNGETKIQVKVQPNKESELNLSKEESLLMHSKTPNNEIDDYVNGYLCLYGGSGWWKYEICYNKYIRQVHKEKGKPDEIVVLGTFNMDEHIKWVTQNPEKKPKLDAFGKRQVISHFYSSGSICEKTGANRETEVRYKCIKGRYNEESVALYLLEPKTCKYILTIESSSLCDLINGPVDEYGMFEIEPLNDSSNLKISNPPFQTQAIDKTEDSSKENIRKDIIPPVEQETEVSDDKKKIVKIEL</sequence>
<keyword evidence="3" id="KW-0256">Endoplasmic reticulum</keyword>
<dbReference type="Pfam" id="PF07915">
    <property type="entry name" value="PRKCSH"/>
    <property type="match status" value="2"/>
</dbReference>
<evidence type="ECO:0000256" key="5">
    <source>
        <dbReference type="ARBA" id="ARBA00037585"/>
    </source>
</evidence>
<evidence type="ECO:0000256" key="7">
    <source>
        <dbReference type="ARBA" id="ARBA00041661"/>
    </source>
</evidence>
<evidence type="ECO:0000256" key="2">
    <source>
        <dbReference type="ARBA" id="ARBA00022729"/>
    </source>
</evidence>
<reference evidence="10" key="1">
    <citation type="submission" date="2022-02" db="EMBL/GenBank/DDBJ databases">
        <authorList>
            <person name="King R."/>
        </authorList>
    </citation>
    <scope>NUCLEOTIDE SEQUENCE</scope>
</reference>
<dbReference type="PROSITE" id="PS51914">
    <property type="entry name" value="MRH"/>
    <property type="match status" value="2"/>
</dbReference>
<feature type="signal peptide" evidence="8">
    <location>
        <begin position="1"/>
        <end position="22"/>
    </location>
</feature>
<keyword evidence="4" id="KW-1015">Disulfide bond</keyword>
<dbReference type="InterPro" id="IPR044865">
    <property type="entry name" value="MRH_dom"/>
</dbReference>
<dbReference type="PANTHER" id="PTHR15414">
    <property type="entry name" value="OS-9-RELATED"/>
    <property type="match status" value="1"/>
</dbReference>
<dbReference type="GO" id="GO:0030970">
    <property type="term" value="P:retrograde protein transport, ER to cytosol"/>
    <property type="evidence" value="ECO:0007669"/>
    <property type="project" value="TreeGrafter"/>
</dbReference>
<feature type="chain" id="PRO_5040202035" description="Endoplasmic reticulum lectin 1" evidence="8">
    <location>
        <begin position="23"/>
        <end position="522"/>
    </location>
</feature>
<dbReference type="PANTHER" id="PTHR15414:SF0">
    <property type="entry name" value="ENDOPLASMIC RETICULUM LECTIN 1"/>
    <property type="match status" value="1"/>
</dbReference>
<accession>A0A9P0JI08</accession>
<dbReference type="SUPFAM" id="SSF50911">
    <property type="entry name" value="Mannose 6-phosphate receptor domain"/>
    <property type="match status" value="2"/>
</dbReference>
<dbReference type="EMBL" id="OU899037">
    <property type="protein sequence ID" value="CAH1738633.1"/>
    <property type="molecule type" value="Genomic_DNA"/>
</dbReference>
<dbReference type="Gene3D" id="2.70.130.10">
    <property type="entry name" value="Mannose-6-phosphate receptor binding domain"/>
    <property type="match status" value="2"/>
</dbReference>